<evidence type="ECO:0000313" key="2">
    <source>
        <dbReference type="EMBL" id="CCI79617.1"/>
    </source>
</evidence>
<organism evidence="2">
    <name type="scientific">Trypanosoma brucei</name>
    <dbReference type="NCBI Taxonomy" id="5691"/>
    <lineage>
        <taxon>Eukaryota</taxon>
        <taxon>Discoba</taxon>
        <taxon>Euglenozoa</taxon>
        <taxon>Kinetoplastea</taxon>
        <taxon>Metakinetoplastina</taxon>
        <taxon>Trypanosomatida</taxon>
        <taxon>Trypanosomatidae</taxon>
        <taxon>Trypanosoma</taxon>
    </lineage>
</organism>
<protein>
    <submittedName>
        <fullName evidence="2">Variant surface glycoprotein</fullName>
    </submittedName>
</protein>
<feature type="compositionally biased region" description="Polar residues" evidence="1">
    <location>
        <begin position="71"/>
        <end position="93"/>
    </location>
</feature>
<dbReference type="EMBL" id="Z11675">
    <property type="protein sequence ID" value="CCI79617.1"/>
    <property type="molecule type" value="Genomic_DNA"/>
</dbReference>
<proteinExistence type="predicted"/>
<name>I7IV58_9TRYP</name>
<dbReference type="SUPFAM" id="SSF58087">
    <property type="entry name" value="Variant surface glycoprotein (N-terminal domain)"/>
    <property type="match status" value="1"/>
</dbReference>
<evidence type="ECO:0000256" key="1">
    <source>
        <dbReference type="SAM" id="MobiDB-lite"/>
    </source>
</evidence>
<sequence>MTIGSLEHNAQKYCLSGTAKTGNGKSKLSGAGCRHGKTTDYSTGAGPTAQEVGTDGFTKITGKNGARSSGERSNAAYSYTKQTHNQQAASTLPQPYPCHPSDTEC</sequence>
<dbReference type="AlphaFoldDB" id="I7IV58"/>
<feature type="region of interest" description="Disordered" evidence="1">
    <location>
        <begin position="16"/>
        <end position="105"/>
    </location>
</feature>
<accession>I7IV58</accession>
<reference evidence="2" key="1">
    <citation type="journal article" date="1992" name="J. Mol. Biol.">
        <title>Sequence divergence among members of a trypanosome variant surface glycoprotein gene family.</title>
        <authorList>
            <person name="Beals T.P."/>
            <person name="Boothroyd J.C."/>
        </authorList>
    </citation>
    <scope>NUCLEOTIDE SEQUENCE</scope>
    <source>
        <strain evidence="2">Mitat 1.5</strain>
    </source>
</reference>
<dbReference type="Gene3D" id="3.90.150.10">
    <property type="entry name" value="Variant Surface Glycoprotein, subunit A domain 1"/>
    <property type="match status" value="1"/>
</dbReference>
<reference evidence="2" key="2">
    <citation type="submission" date="1992-02" db="EMBL/GenBank/DDBJ databases">
        <authorList>
            <person name="Beals T."/>
        </authorList>
    </citation>
    <scope>NUCLEOTIDE SEQUENCE</scope>
    <source>
        <strain evidence="2">Mitat 1.5</strain>
    </source>
</reference>